<dbReference type="EMBL" id="KV441007">
    <property type="protein sequence ID" value="OAD65928.1"/>
    <property type="molecule type" value="Genomic_DNA"/>
</dbReference>
<protein>
    <submittedName>
        <fullName evidence="1">Uncharacterized protein</fullName>
    </submittedName>
</protein>
<sequence length="445" mass="50510">MSGSKEAKTSEINSYPKPLVDELEKLYTSIKIKTNDCPHGTSVHAALLMVACDIPAARKVCGFTSYTSTNVRPKCSHQFSQLAGKSSDAEVWRNATTQTERHCLEVENGVCWSELHRLQYFDAVCYTIIDLMHTLLGHCQKNDGEMVVEKMVLLLDYTVLKTKIAKGFPFIKADEWKLWCLIYSPVVLKDVLTPRMYKNWIFFVDTCQQLNFEITYMKAFIEDTWKGNIVCDLLKTANPFDCSSIFSKSVNTLSNTVSHINTTDIYNIFSLLDFLDAAENPYLSICGNEPLPTSTLPLKKNFPNNAKTEIQLFGQVFKRCKGTNRRGSYVQAMLIEGRNGAKYMYVGEIQYLFVHSFSPLVSTPHHGNLQSSQHTFAYIKWCKTSQVTSRQLEGVEVWDPAFSAPDFQSILPVHCFLLPVAIVDFQTKQKVNKKLIIPLPRKINS</sequence>
<proteinExistence type="predicted"/>
<dbReference type="Proteomes" id="UP000077315">
    <property type="component" value="Unassembled WGS sequence"/>
</dbReference>
<evidence type="ECO:0000313" key="2">
    <source>
        <dbReference type="Proteomes" id="UP000077315"/>
    </source>
</evidence>
<dbReference type="AlphaFoldDB" id="A0A167JG96"/>
<reference evidence="2" key="1">
    <citation type="submission" date="2015-06" db="EMBL/GenBank/DDBJ databases">
        <title>Expansion of signal transduction pathways in fungi by whole-genome duplication.</title>
        <authorList>
            <consortium name="DOE Joint Genome Institute"/>
            <person name="Corrochano L.M."/>
            <person name="Kuo A."/>
            <person name="Marcet-Houben M."/>
            <person name="Polaino S."/>
            <person name="Salamov A."/>
            <person name="Villalobos J.M."/>
            <person name="Alvarez M.I."/>
            <person name="Avalos J."/>
            <person name="Benito E.P."/>
            <person name="Benoit I."/>
            <person name="Burger G."/>
            <person name="Camino L.P."/>
            <person name="Canovas D."/>
            <person name="Cerda-Olmedo E."/>
            <person name="Cheng J.-F."/>
            <person name="Dominguez A."/>
            <person name="Elias M."/>
            <person name="Eslava A.P."/>
            <person name="Glaser F."/>
            <person name="Grimwood J."/>
            <person name="Gutierrez G."/>
            <person name="Heitman J."/>
            <person name="Henrissat B."/>
            <person name="Iturriaga E.A."/>
            <person name="Lang B.F."/>
            <person name="Lavin J.L."/>
            <person name="Lee S."/>
            <person name="Li W."/>
            <person name="Lindquist E."/>
            <person name="Lopez-Garcia S."/>
            <person name="Luque E.M."/>
            <person name="Marcos A.T."/>
            <person name="Martin J."/>
            <person name="McCluskey K."/>
            <person name="Medina H.R."/>
            <person name="Miralles-Duran A."/>
            <person name="Miyazaki A."/>
            <person name="Munoz-Torres E."/>
            <person name="Oguiza J.A."/>
            <person name="Ohm R."/>
            <person name="Olmedo M."/>
            <person name="Orejas M."/>
            <person name="Ortiz-Castellanos L."/>
            <person name="Pisabarro A.G."/>
            <person name="Rodriguez-Romero J."/>
            <person name="Ruiz-Herrera J."/>
            <person name="Ruiz-Vazquez R."/>
            <person name="Sanz C."/>
            <person name="Schackwitz W."/>
            <person name="Schmutz J."/>
            <person name="Shahriari M."/>
            <person name="Shelest E."/>
            <person name="Silva-Franco F."/>
            <person name="Soanes D."/>
            <person name="Syed K."/>
            <person name="Tagua V.G."/>
            <person name="Talbot N.J."/>
            <person name="Thon M."/>
            <person name="De vries R.P."/>
            <person name="Wiebenga A."/>
            <person name="Yadav J.S."/>
            <person name="Braun E.L."/>
            <person name="Baker S."/>
            <person name="Garre V."/>
            <person name="Horwitz B."/>
            <person name="Torres-Martinez S."/>
            <person name="Idnurm A."/>
            <person name="Herrera-Estrella A."/>
            <person name="Gabaldon T."/>
            <person name="Grigoriev I.V."/>
        </authorList>
    </citation>
    <scope>NUCLEOTIDE SEQUENCE [LARGE SCALE GENOMIC DNA]</scope>
    <source>
        <strain evidence="2">NRRL 1555(-)</strain>
    </source>
</reference>
<dbReference type="RefSeq" id="XP_018283968.1">
    <property type="nucleotide sequence ID" value="XM_018433038.1"/>
</dbReference>
<dbReference type="InParanoid" id="A0A167JG96"/>
<dbReference type="VEuPathDB" id="FungiDB:PHYBLDRAFT_152955"/>
<keyword evidence="2" id="KW-1185">Reference proteome</keyword>
<gene>
    <name evidence="1" type="ORF">PHYBLDRAFT_152955</name>
</gene>
<dbReference type="PANTHER" id="PTHR46579:SF2">
    <property type="entry name" value="C2H2-TYPE DOMAIN-CONTAINING PROTEIN"/>
    <property type="match status" value="1"/>
</dbReference>
<organism evidence="1 2">
    <name type="scientific">Phycomyces blakesleeanus (strain ATCC 8743b / DSM 1359 / FGSC 10004 / NBRC 33097 / NRRL 1555)</name>
    <dbReference type="NCBI Taxonomy" id="763407"/>
    <lineage>
        <taxon>Eukaryota</taxon>
        <taxon>Fungi</taxon>
        <taxon>Fungi incertae sedis</taxon>
        <taxon>Mucoromycota</taxon>
        <taxon>Mucoromycotina</taxon>
        <taxon>Mucoromycetes</taxon>
        <taxon>Mucorales</taxon>
        <taxon>Phycomycetaceae</taxon>
        <taxon>Phycomyces</taxon>
    </lineage>
</organism>
<dbReference type="PANTHER" id="PTHR46579">
    <property type="entry name" value="F5/8 TYPE C DOMAIN-CONTAINING PROTEIN-RELATED"/>
    <property type="match status" value="1"/>
</dbReference>
<accession>A0A167JG96</accession>
<dbReference type="GeneID" id="28993944"/>
<name>A0A167JG96_PHYB8</name>
<evidence type="ECO:0000313" key="1">
    <source>
        <dbReference type="EMBL" id="OAD65928.1"/>
    </source>
</evidence>